<dbReference type="InterPro" id="IPR036249">
    <property type="entry name" value="Thioredoxin-like_sf"/>
</dbReference>
<dbReference type="EMBL" id="RCUY01000002">
    <property type="protein sequence ID" value="RLP83686.1"/>
    <property type="molecule type" value="Genomic_DNA"/>
</dbReference>
<dbReference type="SUPFAM" id="SSF52833">
    <property type="entry name" value="Thioredoxin-like"/>
    <property type="match status" value="1"/>
</dbReference>
<evidence type="ECO:0000256" key="1">
    <source>
        <dbReference type="SAM" id="MobiDB-lite"/>
    </source>
</evidence>
<evidence type="ECO:0000256" key="2">
    <source>
        <dbReference type="SAM" id="Phobius"/>
    </source>
</evidence>
<keyword evidence="2" id="KW-0472">Membrane</keyword>
<gene>
    <name evidence="4" type="ORF">D9V34_02400</name>
</gene>
<feature type="compositionally biased region" description="Low complexity" evidence="1">
    <location>
        <begin position="293"/>
        <end position="311"/>
    </location>
</feature>
<dbReference type="RefSeq" id="WP_121687354.1">
    <property type="nucleotide sequence ID" value="NZ_RCUY01000002.1"/>
</dbReference>
<dbReference type="Gene3D" id="3.40.30.10">
    <property type="entry name" value="Glutaredoxin"/>
    <property type="match status" value="1"/>
</dbReference>
<dbReference type="Pfam" id="PF13462">
    <property type="entry name" value="Thioredoxin_4"/>
    <property type="match status" value="1"/>
</dbReference>
<dbReference type="InterPro" id="IPR012336">
    <property type="entry name" value="Thioredoxin-like_fold"/>
</dbReference>
<comment type="caution">
    <text evidence="4">The sequence shown here is derived from an EMBL/GenBank/DDBJ whole genome shotgun (WGS) entry which is preliminary data.</text>
</comment>
<dbReference type="Proteomes" id="UP000269438">
    <property type="component" value="Unassembled WGS sequence"/>
</dbReference>
<evidence type="ECO:0000313" key="5">
    <source>
        <dbReference type="Proteomes" id="UP000269438"/>
    </source>
</evidence>
<feature type="region of interest" description="Disordered" evidence="1">
    <location>
        <begin position="1"/>
        <end position="26"/>
    </location>
</feature>
<proteinExistence type="predicted"/>
<reference evidence="4 5" key="1">
    <citation type="submission" date="2018-10" db="EMBL/GenBank/DDBJ databases">
        <authorList>
            <person name="Li J."/>
        </authorList>
    </citation>
    <scope>NUCLEOTIDE SEQUENCE [LARGE SCALE GENOMIC DNA]</scope>
    <source>
        <strain evidence="4 5">JCM 11654</strain>
    </source>
</reference>
<dbReference type="AlphaFoldDB" id="A0A3L7ATC6"/>
<evidence type="ECO:0000313" key="4">
    <source>
        <dbReference type="EMBL" id="RLP83686.1"/>
    </source>
</evidence>
<keyword evidence="2" id="KW-1133">Transmembrane helix</keyword>
<feature type="region of interest" description="Disordered" evidence="1">
    <location>
        <begin position="286"/>
        <end position="311"/>
    </location>
</feature>
<keyword evidence="2" id="KW-0812">Transmembrane</keyword>
<evidence type="ECO:0000259" key="3">
    <source>
        <dbReference type="Pfam" id="PF13462"/>
    </source>
</evidence>
<dbReference type="OrthoDB" id="117402at2"/>
<protein>
    <recommendedName>
        <fullName evidence="3">Thioredoxin-like fold domain-containing protein</fullName>
    </recommendedName>
</protein>
<accession>A0A3L7ATC6</accession>
<feature type="transmembrane region" description="Helical" evidence="2">
    <location>
        <begin position="35"/>
        <end position="60"/>
    </location>
</feature>
<keyword evidence="5" id="KW-1185">Reference proteome</keyword>
<organism evidence="4 5">
    <name type="scientific">Mycetocola lacteus</name>
    <dbReference type="NCBI Taxonomy" id="76637"/>
    <lineage>
        <taxon>Bacteria</taxon>
        <taxon>Bacillati</taxon>
        <taxon>Actinomycetota</taxon>
        <taxon>Actinomycetes</taxon>
        <taxon>Micrococcales</taxon>
        <taxon>Microbacteriaceae</taxon>
        <taxon>Mycetocola</taxon>
    </lineage>
</organism>
<sequence length="311" mass="32894">MTNDADPKSPRNRSVRQAARERATELRSAQRRKDILGRVLLIGAGVIVVGAIVVGVVMSLRTTEPSATTTPANMISGGIVVGAELKAVRTDSQPIADPAKPTEINPAVPNIRIYADYIASDMGAFQKANAEMLETLVKDGAITVEYHPIAPLASKSAGSQYSVRAANAAACVANFAPDQFFAFNAAMYKDQPTEGTTGRSDDDLVKLAKDAKVSDASSIEECITKQTYKGWVSSVTDTAMNEPVPNSKLDKVVTMPTVLVNEKVYTGELTSSKEFRAFVLSIASETQNKASVSPTPSADPADPTDGATPGE</sequence>
<name>A0A3L7ATC6_9MICO</name>
<feature type="domain" description="Thioredoxin-like fold" evidence="3">
    <location>
        <begin position="125"/>
        <end position="278"/>
    </location>
</feature>